<feature type="compositionally biased region" description="Pro residues" evidence="6">
    <location>
        <begin position="46"/>
        <end position="57"/>
    </location>
</feature>
<feature type="non-terminal residue" evidence="8">
    <location>
        <position position="1"/>
    </location>
</feature>
<dbReference type="GO" id="GO:0001725">
    <property type="term" value="C:stress fiber"/>
    <property type="evidence" value="ECO:0007669"/>
    <property type="project" value="TreeGrafter"/>
</dbReference>
<organism evidence="8 9">
    <name type="scientific">Sclerurus mexicanus</name>
    <name type="common">tawny-throated leaftosser</name>
    <dbReference type="NCBI Taxonomy" id="265632"/>
    <lineage>
        <taxon>Eukaryota</taxon>
        <taxon>Metazoa</taxon>
        <taxon>Chordata</taxon>
        <taxon>Craniata</taxon>
        <taxon>Vertebrata</taxon>
        <taxon>Euteleostomi</taxon>
        <taxon>Archelosauria</taxon>
        <taxon>Archosauria</taxon>
        <taxon>Dinosauria</taxon>
        <taxon>Saurischia</taxon>
        <taxon>Theropoda</taxon>
        <taxon>Coelurosauria</taxon>
        <taxon>Aves</taxon>
        <taxon>Neognathae</taxon>
        <taxon>Neoaves</taxon>
        <taxon>Telluraves</taxon>
        <taxon>Australaves</taxon>
        <taxon>Passeriformes</taxon>
        <taxon>Furnariidae</taxon>
        <taxon>Sclerurus</taxon>
    </lineage>
</organism>
<dbReference type="SUPFAM" id="SSF57716">
    <property type="entry name" value="Glucocorticoid receptor-like (DNA-binding domain)"/>
    <property type="match status" value="2"/>
</dbReference>
<keyword evidence="3 5" id="KW-0862">Zinc</keyword>
<evidence type="ECO:0000256" key="5">
    <source>
        <dbReference type="PROSITE-ProRule" id="PRU00125"/>
    </source>
</evidence>
<evidence type="ECO:0000256" key="3">
    <source>
        <dbReference type="ARBA" id="ARBA00022833"/>
    </source>
</evidence>
<evidence type="ECO:0000256" key="2">
    <source>
        <dbReference type="ARBA" id="ARBA00022737"/>
    </source>
</evidence>
<feature type="region of interest" description="Disordered" evidence="6">
    <location>
        <begin position="1"/>
        <end position="66"/>
    </location>
</feature>
<dbReference type="PROSITE" id="PS50023">
    <property type="entry name" value="LIM_DOMAIN_2"/>
    <property type="match status" value="2"/>
</dbReference>
<feature type="non-terminal residue" evidence="8">
    <location>
        <position position="374"/>
    </location>
</feature>
<dbReference type="InterPro" id="IPR001781">
    <property type="entry name" value="Znf_LIM"/>
</dbReference>
<dbReference type="GO" id="GO:0005925">
    <property type="term" value="C:focal adhesion"/>
    <property type="evidence" value="ECO:0007669"/>
    <property type="project" value="TreeGrafter"/>
</dbReference>
<keyword evidence="4 5" id="KW-0440">LIM domain</keyword>
<dbReference type="GO" id="GO:0031005">
    <property type="term" value="F:filamin binding"/>
    <property type="evidence" value="ECO:0007669"/>
    <property type="project" value="TreeGrafter"/>
</dbReference>
<dbReference type="PANTHER" id="PTHR24207">
    <property type="entry name" value="ZYX102 PROTEIN"/>
    <property type="match status" value="1"/>
</dbReference>
<evidence type="ECO:0000256" key="6">
    <source>
        <dbReference type="SAM" id="MobiDB-lite"/>
    </source>
</evidence>
<evidence type="ECO:0000256" key="4">
    <source>
        <dbReference type="ARBA" id="ARBA00023038"/>
    </source>
</evidence>
<sequence>MLPGKAEKRMASSIFITLVPPRRDAATKEKARREPRPDGAEVPGTHRPPMPLSPPMLPNRGEGSASAAAKLSGRYCIGVRYRDGALSPPPNPPHLSLAAETHSAVPVPSSPPVLILSEAPQPTSAESLGLALQQLDLAAPTTLQAPSSFPAELKPPKLCQEQAEKPQWQDVNGYPERDSSRDICAFCHKALGPREPTVEAMGKQYHPGCFTCRTCQRLLAGQRYFQRDGRPMCDTCYQATLEKCAKCQGLITEHIIRALGKGFHPGCFSCAGCGRAIGAESFAVDEQGDVYCVPDFYRKYAAVCSACERPIVPSEDKDTYKIECLGRSFHESCYRCESCGMPLSPELTENGCYPLDNHLLCKSCHVHWRNESSC</sequence>
<comment type="caution">
    <text evidence="8">The sequence shown here is derived from an EMBL/GenBank/DDBJ whole genome shotgun (WGS) entry which is preliminary data.</text>
</comment>
<dbReference type="GO" id="GO:0098609">
    <property type="term" value="P:cell-cell adhesion"/>
    <property type="evidence" value="ECO:0007669"/>
    <property type="project" value="TreeGrafter"/>
</dbReference>
<accession>A0A7K8WHG5</accession>
<evidence type="ECO:0000313" key="9">
    <source>
        <dbReference type="Proteomes" id="UP000588334"/>
    </source>
</evidence>
<dbReference type="CDD" id="cd09372">
    <property type="entry name" value="LIM2_FBLP-1"/>
    <property type="match status" value="1"/>
</dbReference>
<dbReference type="Gene3D" id="2.10.110.10">
    <property type="entry name" value="Cysteine Rich Protein"/>
    <property type="match status" value="3"/>
</dbReference>
<evidence type="ECO:0000256" key="1">
    <source>
        <dbReference type="ARBA" id="ARBA00022723"/>
    </source>
</evidence>
<proteinExistence type="predicted"/>
<gene>
    <name evidence="8" type="primary">Fblim1</name>
    <name evidence="8" type="ORF">SCLMEX_R02570</name>
</gene>
<dbReference type="SMART" id="SM00132">
    <property type="entry name" value="LIM"/>
    <property type="match status" value="3"/>
</dbReference>
<dbReference type="PANTHER" id="PTHR24207:SF1">
    <property type="entry name" value="FILAMIN-BINDING LIM PROTEIN 1"/>
    <property type="match status" value="1"/>
</dbReference>
<keyword evidence="1 5" id="KW-0479">Metal-binding</keyword>
<reference evidence="8 9" key="1">
    <citation type="submission" date="2019-09" db="EMBL/GenBank/DDBJ databases">
        <title>Bird 10,000 Genomes (B10K) Project - Family phase.</title>
        <authorList>
            <person name="Zhang G."/>
        </authorList>
    </citation>
    <scope>NUCLEOTIDE SEQUENCE [LARGE SCALE GENOMIC DNA]</scope>
    <source>
        <strain evidence="8">B10K-DU-001-03</strain>
        <tissue evidence="8">Muscle</tissue>
    </source>
</reference>
<dbReference type="EMBL" id="VWZF01004074">
    <property type="protein sequence ID" value="NXF78048.1"/>
    <property type="molecule type" value="Genomic_DNA"/>
</dbReference>
<dbReference type="PROSITE" id="PS00478">
    <property type="entry name" value="LIM_DOMAIN_1"/>
    <property type="match status" value="2"/>
</dbReference>
<keyword evidence="9" id="KW-1185">Reference proteome</keyword>
<feature type="domain" description="LIM zinc-binding" evidence="7">
    <location>
        <begin position="182"/>
        <end position="243"/>
    </location>
</feature>
<keyword evidence="2" id="KW-0677">Repeat</keyword>
<evidence type="ECO:0000259" key="7">
    <source>
        <dbReference type="PROSITE" id="PS50023"/>
    </source>
</evidence>
<dbReference type="FunFam" id="2.10.110.10:FF:000097">
    <property type="entry name" value="Filamin-binding LIM protein 1"/>
    <property type="match status" value="1"/>
</dbReference>
<dbReference type="GO" id="GO:0046872">
    <property type="term" value="F:metal ion binding"/>
    <property type="evidence" value="ECO:0007669"/>
    <property type="project" value="UniProtKB-KW"/>
</dbReference>
<dbReference type="Proteomes" id="UP000588334">
    <property type="component" value="Unassembled WGS sequence"/>
</dbReference>
<protein>
    <submittedName>
        <fullName evidence="8">FBLI1 protein</fullName>
    </submittedName>
</protein>
<dbReference type="CDD" id="cd08368">
    <property type="entry name" value="LIM"/>
    <property type="match status" value="1"/>
</dbReference>
<feature type="compositionally biased region" description="Basic and acidic residues" evidence="6">
    <location>
        <begin position="1"/>
        <end position="10"/>
    </location>
</feature>
<feature type="compositionally biased region" description="Basic and acidic residues" evidence="6">
    <location>
        <begin position="21"/>
        <end position="39"/>
    </location>
</feature>
<dbReference type="OrthoDB" id="25414at2759"/>
<dbReference type="Pfam" id="PF00412">
    <property type="entry name" value="LIM"/>
    <property type="match status" value="3"/>
</dbReference>
<dbReference type="FunFam" id="2.10.110.10:FF:000086">
    <property type="entry name" value="Filamin binding LIM protein 1"/>
    <property type="match status" value="1"/>
</dbReference>
<evidence type="ECO:0000313" key="8">
    <source>
        <dbReference type="EMBL" id="NXF78048.1"/>
    </source>
</evidence>
<name>A0A7K8WHG5_9FURN</name>
<feature type="domain" description="LIM zinc-binding" evidence="7">
    <location>
        <begin position="302"/>
        <end position="371"/>
    </location>
</feature>
<dbReference type="AlphaFoldDB" id="A0A7K8WHG5"/>